<sequence>MTLQILSIYSLHRTWAYCRHNICFASVTHRLIYEHVFTGLTFRLHVFLRGLEAVQDGINLRVIQLSIRVTKRLLSQCVQLVLVRAQ</sequence>
<evidence type="ECO:0000313" key="2">
    <source>
        <dbReference type="Proteomes" id="UP000024635"/>
    </source>
</evidence>
<evidence type="ECO:0000313" key="1">
    <source>
        <dbReference type="EMBL" id="EYB93780.1"/>
    </source>
</evidence>
<protein>
    <submittedName>
        <fullName evidence="1">Uncharacterized protein</fullName>
    </submittedName>
</protein>
<name>A0A016ST91_9BILA</name>
<gene>
    <name evidence="1" type="primary">Acey_s0179.g751</name>
    <name evidence="1" type="ORF">Y032_0179g751</name>
</gene>
<comment type="caution">
    <text evidence="1">The sequence shown here is derived from an EMBL/GenBank/DDBJ whole genome shotgun (WGS) entry which is preliminary data.</text>
</comment>
<accession>A0A016ST91</accession>
<reference evidence="2" key="1">
    <citation type="journal article" date="2015" name="Nat. Genet.">
        <title>The genome and transcriptome of the zoonotic hookworm Ancylostoma ceylanicum identify infection-specific gene families.</title>
        <authorList>
            <person name="Schwarz E.M."/>
            <person name="Hu Y."/>
            <person name="Antoshechkin I."/>
            <person name="Miller M.M."/>
            <person name="Sternberg P.W."/>
            <person name="Aroian R.V."/>
        </authorList>
    </citation>
    <scope>NUCLEOTIDE SEQUENCE</scope>
    <source>
        <strain evidence="2">HY135</strain>
    </source>
</reference>
<dbReference type="AlphaFoldDB" id="A0A016ST91"/>
<dbReference type="Proteomes" id="UP000024635">
    <property type="component" value="Unassembled WGS sequence"/>
</dbReference>
<keyword evidence="2" id="KW-1185">Reference proteome</keyword>
<dbReference type="EMBL" id="JARK01001515">
    <property type="protein sequence ID" value="EYB93780.1"/>
    <property type="molecule type" value="Genomic_DNA"/>
</dbReference>
<proteinExistence type="predicted"/>
<organism evidence="1 2">
    <name type="scientific">Ancylostoma ceylanicum</name>
    <dbReference type="NCBI Taxonomy" id="53326"/>
    <lineage>
        <taxon>Eukaryota</taxon>
        <taxon>Metazoa</taxon>
        <taxon>Ecdysozoa</taxon>
        <taxon>Nematoda</taxon>
        <taxon>Chromadorea</taxon>
        <taxon>Rhabditida</taxon>
        <taxon>Rhabditina</taxon>
        <taxon>Rhabditomorpha</taxon>
        <taxon>Strongyloidea</taxon>
        <taxon>Ancylostomatidae</taxon>
        <taxon>Ancylostomatinae</taxon>
        <taxon>Ancylostoma</taxon>
    </lineage>
</organism>